<dbReference type="SUPFAM" id="SSF116726">
    <property type="entry name" value="TrkA C-terminal domain-like"/>
    <property type="match status" value="2"/>
</dbReference>
<dbReference type="Pfam" id="PF02080">
    <property type="entry name" value="TrkA_C"/>
    <property type="match status" value="2"/>
</dbReference>
<dbReference type="Proteomes" id="UP001499988">
    <property type="component" value="Unassembled WGS sequence"/>
</dbReference>
<sequence>MSASLALTLDQWSVVGLALALILALVTTKLRPELLFAALALVLALTGLVPAARLPQLAANPAVITLLLLLLVSAALEKTGLLAMIGRHLFRPGYTHTLARMGAGTVLSSAFLNNTAVVAAMAGVVSRQPDHLPSRLLLPLSYAAILGGTLTLIGTSTHLVVNSVLSEQGRPELALFDFLPVGAAVAVAGLGLLLLLARTLPVREGEATEEPPYFIDAEVEAGSPLIGRSVQQNGLRSLQGLYLAEIVRGGCLIAPVAPDQTIQANDKLVFCGEVDQLSELQRFKGLSLFAGSNGLLGSNLVEVLLSPTSNLVGKTLKDTEFRSRFDAAVVAMRRRGERLSGKLGGITLQGGDILVLATGERYVARRSVNRHFYHIGGTVLQRPLLRWQEGLVLGGFALALLANLTLGVSLFITLALLLTALLGSNVLTSTDVRQRFPFELWVIITGALALAEAFSQTGLADTFALWMQQNLAGGGVMAAFVAVYLASLLITELMTNNAAAALMLPLALGLAEAFGVASMPFIMAVAYGASASFISPFSYQTHMMVMNLGNYRKRDFMRLGVPLSILYSGLALWLIPIVFPF</sequence>
<feature type="transmembrane region" description="Helical" evidence="7">
    <location>
        <begin position="556"/>
        <end position="579"/>
    </location>
</feature>
<dbReference type="RefSeq" id="WP_345333171.1">
    <property type="nucleotide sequence ID" value="NZ_BAABJZ010000006.1"/>
</dbReference>
<evidence type="ECO:0000256" key="4">
    <source>
        <dbReference type="ARBA" id="ARBA00022737"/>
    </source>
</evidence>
<name>A0ABP9EHT7_9GAMM</name>
<feature type="domain" description="RCK C-terminal" evidence="8">
    <location>
        <begin position="200"/>
        <end position="286"/>
    </location>
</feature>
<evidence type="ECO:0000256" key="6">
    <source>
        <dbReference type="ARBA" id="ARBA00023136"/>
    </source>
</evidence>
<evidence type="ECO:0000313" key="9">
    <source>
        <dbReference type="EMBL" id="GAA4875159.1"/>
    </source>
</evidence>
<evidence type="ECO:0000259" key="8">
    <source>
        <dbReference type="PROSITE" id="PS51202"/>
    </source>
</evidence>
<feature type="transmembrane region" description="Helical" evidence="7">
    <location>
        <begin position="502"/>
        <end position="535"/>
    </location>
</feature>
<evidence type="ECO:0000256" key="3">
    <source>
        <dbReference type="ARBA" id="ARBA00022692"/>
    </source>
</evidence>
<accession>A0ABP9EHT7</accession>
<keyword evidence="2" id="KW-0813">Transport</keyword>
<dbReference type="PROSITE" id="PS51202">
    <property type="entry name" value="RCK_C"/>
    <property type="match status" value="2"/>
</dbReference>
<gene>
    <name evidence="9" type="ORF">GCM10023333_05470</name>
</gene>
<dbReference type="InterPro" id="IPR006037">
    <property type="entry name" value="RCK_C"/>
</dbReference>
<dbReference type="InterPro" id="IPR004680">
    <property type="entry name" value="Cit_transptr-like_dom"/>
</dbReference>
<dbReference type="InterPro" id="IPR036721">
    <property type="entry name" value="RCK_C_sf"/>
</dbReference>
<dbReference type="Gene3D" id="3.30.70.1450">
    <property type="entry name" value="Regulator of K+ conductance, C-terminal domain"/>
    <property type="match status" value="2"/>
</dbReference>
<dbReference type="PANTHER" id="PTHR43652">
    <property type="entry name" value="BASIC AMINO ACID ANTIPORTER YFCC-RELATED"/>
    <property type="match status" value="1"/>
</dbReference>
<comment type="caution">
    <text evidence="9">The sequence shown here is derived from an EMBL/GenBank/DDBJ whole genome shotgun (WGS) entry which is preliminary data.</text>
</comment>
<feature type="transmembrane region" description="Helical" evidence="7">
    <location>
        <begin position="471"/>
        <end position="490"/>
    </location>
</feature>
<feature type="transmembrane region" description="Helical" evidence="7">
    <location>
        <begin position="106"/>
        <end position="125"/>
    </location>
</feature>
<reference evidence="10" key="1">
    <citation type="journal article" date="2019" name="Int. J. Syst. Evol. Microbiol.">
        <title>The Global Catalogue of Microorganisms (GCM) 10K type strain sequencing project: providing services to taxonomists for standard genome sequencing and annotation.</title>
        <authorList>
            <consortium name="The Broad Institute Genomics Platform"/>
            <consortium name="The Broad Institute Genome Sequencing Center for Infectious Disease"/>
            <person name="Wu L."/>
            <person name="Ma J."/>
        </authorList>
    </citation>
    <scope>NUCLEOTIDE SEQUENCE [LARGE SCALE GENOMIC DNA]</scope>
    <source>
        <strain evidence="10">JCM 18401</strain>
    </source>
</reference>
<feature type="transmembrane region" description="Helical" evidence="7">
    <location>
        <begin position="12"/>
        <end position="28"/>
    </location>
</feature>
<feature type="transmembrane region" description="Helical" evidence="7">
    <location>
        <begin position="64"/>
        <end position="86"/>
    </location>
</feature>
<keyword evidence="5 7" id="KW-1133">Transmembrane helix</keyword>
<evidence type="ECO:0000256" key="7">
    <source>
        <dbReference type="SAM" id="Phobius"/>
    </source>
</evidence>
<evidence type="ECO:0000313" key="10">
    <source>
        <dbReference type="Proteomes" id="UP001499988"/>
    </source>
</evidence>
<keyword evidence="6 7" id="KW-0472">Membrane</keyword>
<feature type="transmembrane region" description="Helical" evidence="7">
    <location>
        <begin position="34"/>
        <end position="52"/>
    </location>
</feature>
<feature type="domain" description="RCK C-terminal" evidence="8">
    <location>
        <begin position="288"/>
        <end position="372"/>
    </location>
</feature>
<dbReference type="Pfam" id="PF03600">
    <property type="entry name" value="CitMHS"/>
    <property type="match status" value="1"/>
</dbReference>
<feature type="transmembrane region" description="Helical" evidence="7">
    <location>
        <begin position="173"/>
        <end position="196"/>
    </location>
</feature>
<dbReference type="PANTHER" id="PTHR43652:SF2">
    <property type="entry name" value="BASIC AMINO ACID ANTIPORTER YFCC-RELATED"/>
    <property type="match status" value="1"/>
</dbReference>
<protein>
    <submittedName>
        <fullName evidence="9">SLC13 family permease</fullName>
    </submittedName>
</protein>
<evidence type="ECO:0000256" key="5">
    <source>
        <dbReference type="ARBA" id="ARBA00022989"/>
    </source>
</evidence>
<keyword evidence="10" id="KW-1185">Reference proteome</keyword>
<feature type="transmembrane region" description="Helical" evidence="7">
    <location>
        <begin position="137"/>
        <end position="161"/>
    </location>
</feature>
<evidence type="ECO:0000256" key="2">
    <source>
        <dbReference type="ARBA" id="ARBA00022448"/>
    </source>
</evidence>
<evidence type="ECO:0000256" key="1">
    <source>
        <dbReference type="ARBA" id="ARBA00004141"/>
    </source>
</evidence>
<keyword evidence="4" id="KW-0677">Repeat</keyword>
<dbReference type="InterPro" id="IPR051679">
    <property type="entry name" value="DASS-Related_Transporters"/>
</dbReference>
<proteinExistence type="predicted"/>
<feature type="transmembrane region" description="Helical" evidence="7">
    <location>
        <begin position="391"/>
        <end position="418"/>
    </location>
</feature>
<organism evidence="9 10">
    <name type="scientific">Ferrimonas pelagia</name>
    <dbReference type="NCBI Taxonomy" id="1177826"/>
    <lineage>
        <taxon>Bacteria</taxon>
        <taxon>Pseudomonadati</taxon>
        <taxon>Pseudomonadota</taxon>
        <taxon>Gammaproteobacteria</taxon>
        <taxon>Alteromonadales</taxon>
        <taxon>Ferrimonadaceae</taxon>
        <taxon>Ferrimonas</taxon>
    </lineage>
</organism>
<dbReference type="EMBL" id="BAABJZ010000006">
    <property type="protein sequence ID" value="GAA4875159.1"/>
    <property type="molecule type" value="Genomic_DNA"/>
</dbReference>
<comment type="subcellular location">
    <subcellularLocation>
        <location evidence="1">Membrane</location>
        <topology evidence="1">Multi-pass membrane protein</topology>
    </subcellularLocation>
</comment>
<keyword evidence="3 7" id="KW-0812">Transmembrane</keyword>